<gene>
    <name evidence="2" type="ORF">KR51_00015540</name>
</gene>
<protein>
    <submittedName>
        <fullName evidence="2">PsaX family</fullName>
    </submittedName>
</protein>
<evidence type="ECO:0000313" key="2">
    <source>
        <dbReference type="EMBL" id="ERN41709.1"/>
    </source>
</evidence>
<dbReference type="RefSeq" id="WP_022606255.1">
    <property type="nucleotide sequence ID" value="NZ_ASSJ01000041.1"/>
</dbReference>
<comment type="caution">
    <text evidence="2">The sequence shown here is derived from an EMBL/GenBank/DDBJ whole genome shotgun (WGS) entry which is preliminary data.</text>
</comment>
<dbReference type="InParanoid" id="U5DM98"/>
<feature type="transmembrane region" description="Helical" evidence="1">
    <location>
        <begin position="20"/>
        <end position="44"/>
    </location>
</feature>
<proteinExistence type="predicted"/>
<dbReference type="Proteomes" id="UP000016960">
    <property type="component" value="Unassembled WGS sequence"/>
</dbReference>
<dbReference type="STRING" id="582515.KR51_00015540"/>
<dbReference type="EMBL" id="ASSJ01000041">
    <property type="protein sequence ID" value="ERN41709.1"/>
    <property type="molecule type" value="Genomic_DNA"/>
</dbReference>
<dbReference type="InterPro" id="IPR036243">
    <property type="entry name" value="PSI_PsaX_sf"/>
</dbReference>
<evidence type="ECO:0000313" key="3">
    <source>
        <dbReference type="Proteomes" id="UP000016960"/>
    </source>
</evidence>
<dbReference type="OrthoDB" id="428101at2"/>
<keyword evidence="1" id="KW-1133">Transmembrane helix</keyword>
<keyword evidence="1" id="KW-0812">Transmembrane</keyword>
<evidence type="ECO:0000256" key="1">
    <source>
        <dbReference type="SAM" id="Phobius"/>
    </source>
</evidence>
<dbReference type="Pfam" id="PF08078">
    <property type="entry name" value="PsaX"/>
    <property type="match status" value="1"/>
</dbReference>
<reference evidence="2 3" key="1">
    <citation type="submission" date="2013-05" db="EMBL/GenBank/DDBJ databases">
        <title>Draft genome sequence of Rubidibacter lacunae KORDI 51-2.</title>
        <authorList>
            <person name="Choi D.H."/>
            <person name="Noh J.H."/>
            <person name="Kwon K.-K."/>
            <person name="Lee J.-H."/>
            <person name="Ryu J.-Y."/>
        </authorList>
    </citation>
    <scope>NUCLEOTIDE SEQUENCE [LARGE SCALE GENOMIC DNA]</scope>
    <source>
        <strain evidence="2 3">KORDI 51-2</strain>
    </source>
</reference>
<name>U5DM98_9CHRO</name>
<dbReference type="InterPro" id="IPR012986">
    <property type="entry name" value="PSI_PsaX"/>
</dbReference>
<keyword evidence="3" id="KW-1185">Reference proteome</keyword>
<sequence>MTTNAEKPTMPVARSGQPPYPFRTAMGIFLLVVNVVVAAIYFHIFNI</sequence>
<dbReference type="AlphaFoldDB" id="U5DM98"/>
<accession>U5DM98</accession>
<organism evidence="2 3">
    <name type="scientific">Rubidibacter lacunae KORDI 51-2</name>
    <dbReference type="NCBI Taxonomy" id="582515"/>
    <lineage>
        <taxon>Bacteria</taxon>
        <taxon>Bacillati</taxon>
        <taxon>Cyanobacteriota</taxon>
        <taxon>Cyanophyceae</taxon>
        <taxon>Oscillatoriophycideae</taxon>
        <taxon>Chroococcales</taxon>
        <taxon>Aphanothecaceae</taxon>
        <taxon>Rubidibacter</taxon>
    </lineage>
</organism>
<dbReference type="eggNOG" id="ENOG5033AT0">
    <property type="taxonomic scope" value="Bacteria"/>
</dbReference>
<dbReference type="SUPFAM" id="SSF81552">
    <property type="entry name" value="Subunit PsaX of photosystem I reaction centre"/>
    <property type="match status" value="1"/>
</dbReference>
<keyword evidence="1" id="KW-0472">Membrane</keyword>